<proteinExistence type="predicted"/>
<evidence type="ECO:0000313" key="2">
    <source>
        <dbReference type="Proteomes" id="UP000530424"/>
    </source>
</evidence>
<dbReference type="AlphaFoldDB" id="A0A853BZY8"/>
<dbReference type="Proteomes" id="UP000530424">
    <property type="component" value="Unassembled WGS sequence"/>
</dbReference>
<evidence type="ECO:0000313" key="1">
    <source>
        <dbReference type="EMBL" id="NYJ00709.1"/>
    </source>
</evidence>
<gene>
    <name evidence="1" type="ORF">HNR19_001407</name>
</gene>
<comment type="caution">
    <text evidence="1">The sequence shown here is derived from an EMBL/GenBank/DDBJ whole genome shotgun (WGS) entry which is preliminary data.</text>
</comment>
<dbReference type="RefSeq" id="WP_179667260.1">
    <property type="nucleotide sequence ID" value="NZ_JACCFP010000001.1"/>
</dbReference>
<name>A0A853BZY8_9ACTN</name>
<keyword evidence="2" id="KW-1185">Reference proteome</keyword>
<reference evidence="1 2" key="1">
    <citation type="submission" date="2020-07" db="EMBL/GenBank/DDBJ databases">
        <title>Sequencing the genomes of 1000 actinobacteria strains.</title>
        <authorList>
            <person name="Klenk H.-P."/>
        </authorList>
    </citation>
    <scope>NUCLEOTIDE SEQUENCE [LARGE SCALE GENOMIC DNA]</scope>
    <source>
        <strain evidence="1 2">DSM 103833</strain>
    </source>
</reference>
<sequence length="47" mass="5467">MIHKKMVAKGLVSVFDDDPWYRGLMEFTTCLGGLPCFWSKIMGIWWA</sequence>
<dbReference type="EMBL" id="JACCFP010000001">
    <property type="protein sequence ID" value="NYJ00709.1"/>
    <property type="molecule type" value="Genomic_DNA"/>
</dbReference>
<organism evidence="1 2">
    <name type="scientific">Nocardioides thalensis</name>
    <dbReference type="NCBI Taxonomy" id="1914755"/>
    <lineage>
        <taxon>Bacteria</taxon>
        <taxon>Bacillati</taxon>
        <taxon>Actinomycetota</taxon>
        <taxon>Actinomycetes</taxon>
        <taxon>Propionibacteriales</taxon>
        <taxon>Nocardioidaceae</taxon>
        <taxon>Nocardioides</taxon>
    </lineage>
</organism>
<accession>A0A853BZY8</accession>
<protein>
    <submittedName>
        <fullName evidence="1">Uncharacterized protein</fullName>
    </submittedName>
</protein>